<dbReference type="Proteomes" id="UP000026960">
    <property type="component" value="Chromosome 8"/>
</dbReference>
<dbReference type="PANTHER" id="PTHR36766">
    <property type="entry name" value="PLANT BROAD-SPECTRUM MILDEW RESISTANCE PROTEIN RPW8"/>
    <property type="match status" value="1"/>
</dbReference>
<dbReference type="HOGENOM" id="CLU_000837_8_8_1"/>
<dbReference type="InterPro" id="IPR058922">
    <property type="entry name" value="WHD_DRP"/>
</dbReference>
<sequence length="1037" mass="117141">MAESLILPMVRGVAAKAADALVQSVTGACGAVDDDRHKLERQLLAVQRALADAEAKSETNLAVKRWMKDLNAAAYDADDVLDDFHYEVLRRDAEVGAGKMNELGLSVDRTESPQELKPPYLQMHSAALDESSDIVGRDDDKEVVVKLLLDQRYEQRLQVLPVIGIGGSGKTTLAKMVYNDTRVRDHFQLKMWHCVSENFEAVPLLKSIVELATNRRCQVPDKDTIELLRRQLEGAIGSRRFLLVLDDVWNEDENKWQDELRPLLCSAAGGHGSVVVVTTRSQQVASIMGTMRSHELACLNDDDSWELFSKKAFSEEVRETAELVTIGRLIVKKCRGLPLALNAMGGLMSSKQQLNEWKAIADSARDKDEILSMLKLSYRHLPSEMKQCFAFCSIFPRNHEMDKEVLIQLWMANGFIQEDGIMDLEQKGEYTFQYLVWRSFLQDVKAKKTLDHLAELQPSTILQKEIMDKALPYESIGCKMHDLMHDLAKDVADECVTSEHVLQHDASVRNVRHMNISSTFGMQETMEMLQVTSSLRTWIVPSPLCRDLKDLSLASLRALVIEKGIFHYHSVMSNHVITYSKHLRYLDLSMSQIVMLPSSICVMYNLQTLRLNGCSFLKYLPESMGKMRKLLHLYLLGCDSLVRMPPNFGLLNNLRTLTTFVLDTKAGCGIDELKNLRHIANRLELYNLRKINCRNNGIEANLHQKENLSELLLHWGRDKIYTPENNAYNEEEVLESLTPHGCKDLSTLWLSVSLEHLQLSRMDNLTTMCKNVGVGAEGYTIPQQVFPKLKSLKLELLFSLEKWAENTAGEAKNLVTFPELEMLQIIRCSKLASVPDCPVLKELDRFGSYMLAMNELTHLTSLSKLNYVANSLCDCVEANQGQLEYLRSLSLVNCFTAASGSSEMRLGLWKCFAFVEDLRLESCRRLVALPSNLGNLAMLRHLYLMNCYVLKDLPDGMDGLVSLKILEIQACAEIEEFPQGLLQRLPTLKELSIQGCPGLETRCREGGEYFDLVSSVQRICIPAAAKTEMEEESRSGI</sequence>
<keyword evidence="13" id="KW-1185">Reference proteome</keyword>
<dbReference type="PRINTS" id="PR00364">
    <property type="entry name" value="DISEASERSIST"/>
</dbReference>
<keyword evidence="5" id="KW-0611">Plant defense</keyword>
<feature type="domain" description="Disease resistance protein winged helix" evidence="10">
    <location>
        <begin position="394"/>
        <end position="446"/>
    </location>
</feature>
<keyword evidence="6" id="KW-0067">ATP-binding</keyword>
<dbReference type="Gene3D" id="1.10.10.10">
    <property type="entry name" value="Winged helix-like DNA-binding domain superfamily/Winged helix DNA-binding domain"/>
    <property type="match status" value="1"/>
</dbReference>
<dbReference type="InterPro" id="IPR041118">
    <property type="entry name" value="Rx_N"/>
</dbReference>
<feature type="domain" description="NB-ARC" evidence="8">
    <location>
        <begin position="140"/>
        <end position="316"/>
    </location>
</feature>
<evidence type="ECO:0000256" key="2">
    <source>
        <dbReference type="ARBA" id="ARBA00022614"/>
    </source>
</evidence>
<dbReference type="Gene3D" id="3.80.10.10">
    <property type="entry name" value="Ribonuclease Inhibitor"/>
    <property type="match status" value="2"/>
</dbReference>
<dbReference type="InterPro" id="IPR036388">
    <property type="entry name" value="WH-like_DNA-bd_sf"/>
</dbReference>
<accession>A0A0D3H2S2</accession>
<proteinExistence type="inferred from homology"/>
<evidence type="ECO:0000256" key="3">
    <source>
        <dbReference type="ARBA" id="ARBA00022737"/>
    </source>
</evidence>
<evidence type="ECO:0000256" key="1">
    <source>
        <dbReference type="ARBA" id="ARBA00008894"/>
    </source>
</evidence>
<keyword evidence="7" id="KW-0175">Coiled coil</keyword>
<dbReference type="Pfam" id="PF00931">
    <property type="entry name" value="NB-ARC"/>
    <property type="match status" value="1"/>
</dbReference>
<evidence type="ECO:0000259" key="10">
    <source>
        <dbReference type="Pfam" id="PF23559"/>
    </source>
</evidence>
<organism evidence="12">
    <name type="scientific">Oryza barthii</name>
    <dbReference type="NCBI Taxonomy" id="65489"/>
    <lineage>
        <taxon>Eukaryota</taxon>
        <taxon>Viridiplantae</taxon>
        <taxon>Streptophyta</taxon>
        <taxon>Embryophyta</taxon>
        <taxon>Tracheophyta</taxon>
        <taxon>Spermatophyta</taxon>
        <taxon>Magnoliopsida</taxon>
        <taxon>Liliopsida</taxon>
        <taxon>Poales</taxon>
        <taxon>Poaceae</taxon>
        <taxon>BOP clade</taxon>
        <taxon>Oryzoideae</taxon>
        <taxon>Oryzeae</taxon>
        <taxon>Oryzinae</taxon>
        <taxon>Oryza</taxon>
    </lineage>
</organism>
<dbReference type="PANTHER" id="PTHR36766:SF40">
    <property type="entry name" value="DISEASE RESISTANCE PROTEIN RGA3"/>
    <property type="match status" value="1"/>
</dbReference>
<evidence type="ECO:0000259" key="11">
    <source>
        <dbReference type="Pfam" id="PF23598"/>
    </source>
</evidence>
<dbReference type="Pfam" id="PF23598">
    <property type="entry name" value="LRR_14"/>
    <property type="match status" value="1"/>
</dbReference>
<dbReference type="FunFam" id="1.10.10.10:FF:000322">
    <property type="entry name" value="Probable disease resistance protein At1g63360"/>
    <property type="match status" value="1"/>
</dbReference>
<protein>
    <submittedName>
        <fullName evidence="12">Uncharacterized protein</fullName>
    </submittedName>
</protein>
<dbReference type="GO" id="GO:0002758">
    <property type="term" value="P:innate immune response-activating signaling pathway"/>
    <property type="evidence" value="ECO:0007669"/>
    <property type="project" value="UniProtKB-ARBA"/>
</dbReference>
<keyword evidence="4" id="KW-0547">Nucleotide-binding</keyword>
<dbReference type="GO" id="GO:0043531">
    <property type="term" value="F:ADP binding"/>
    <property type="evidence" value="ECO:0007669"/>
    <property type="project" value="InterPro"/>
</dbReference>
<dbReference type="AlphaFoldDB" id="A0A0D3H2S2"/>
<evidence type="ECO:0000256" key="5">
    <source>
        <dbReference type="ARBA" id="ARBA00022821"/>
    </source>
</evidence>
<dbReference type="GO" id="GO:0005524">
    <property type="term" value="F:ATP binding"/>
    <property type="evidence" value="ECO:0007669"/>
    <property type="project" value="UniProtKB-KW"/>
</dbReference>
<dbReference type="InterPro" id="IPR027417">
    <property type="entry name" value="P-loop_NTPase"/>
</dbReference>
<dbReference type="InterPro" id="IPR042197">
    <property type="entry name" value="Apaf_helical"/>
</dbReference>
<dbReference type="Pfam" id="PF23559">
    <property type="entry name" value="WHD_DRP"/>
    <property type="match status" value="1"/>
</dbReference>
<dbReference type="EnsemblPlants" id="OBART08G22280.1">
    <property type="protein sequence ID" value="OBART08G22280.1"/>
    <property type="gene ID" value="OBART08G22280"/>
</dbReference>
<comment type="similarity">
    <text evidence="1">Belongs to the disease resistance NB-LRR family.</text>
</comment>
<dbReference type="GO" id="GO:0009626">
    <property type="term" value="P:plant-type hypersensitive response"/>
    <property type="evidence" value="ECO:0007669"/>
    <property type="project" value="UniProtKB-ARBA"/>
</dbReference>
<dbReference type="STRING" id="65489.A0A0D3H2S2"/>
<dbReference type="SUPFAM" id="SSF52058">
    <property type="entry name" value="L domain-like"/>
    <property type="match status" value="2"/>
</dbReference>
<evidence type="ECO:0000256" key="6">
    <source>
        <dbReference type="ARBA" id="ARBA00022840"/>
    </source>
</evidence>
<dbReference type="GO" id="GO:0042742">
    <property type="term" value="P:defense response to bacterium"/>
    <property type="evidence" value="ECO:0007669"/>
    <property type="project" value="UniProtKB-ARBA"/>
</dbReference>
<dbReference type="InterPro" id="IPR032675">
    <property type="entry name" value="LRR_dom_sf"/>
</dbReference>
<evidence type="ECO:0000256" key="7">
    <source>
        <dbReference type="ARBA" id="ARBA00023054"/>
    </source>
</evidence>
<reference evidence="12" key="1">
    <citation type="journal article" date="2009" name="Rice">
        <title>De Novo Next Generation Sequencing of Plant Genomes.</title>
        <authorList>
            <person name="Rounsley S."/>
            <person name="Marri P.R."/>
            <person name="Yu Y."/>
            <person name="He R."/>
            <person name="Sisneros N."/>
            <person name="Goicoechea J.L."/>
            <person name="Lee S.J."/>
            <person name="Angelova A."/>
            <person name="Kudrna D."/>
            <person name="Luo M."/>
            <person name="Affourtit J."/>
            <person name="Desany B."/>
            <person name="Knight J."/>
            <person name="Niazi F."/>
            <person name="Egholm M."/>
            <person name="Wing R.A."/>
        </authorList>
    </citation>
    <scope>NUCLEOTIDE SEQUENCE [LARGE SCALE GENOMIC DNA]</scope>
    <source>
        <strain evidence="12">cv. IRGC 105608</strain>
    </source>
</reference>
<dbReference type="InterPro" id="IPR055414">
    <property type="entry name" value="LRR_R13L4/SHOC2-like"/>
</dbReference>
<dbReference type="Gene3D" id="3.40.50.300">
    <property type="entry name" value="P-loop containing nucleotide triphosphate hydrolases"/>
    <property type="match status" value="1"/>
</dbReference>
<evidence type="ECO:0000313" key="12">
    <source>
        <dbReference type="EnsemblPlants" id="OBART08G22280.1"/>
    </source>
</evidence>
<reference evidence="12" key="2">
    <citation type="submission" date="2015-03" db="UniProtKB">
        <authorList>
            <consortium name="EnsemblPlants"/>
        </authorList>
    </citation>
    <scope>IDENTIFICATION</scope>
</reference>
<evidence type="ECO:0000259" key="9">
    <source>
        <dbReference type="Pfam" id="PF18052"/>
    </source>
</evidence>
<feature type="domain" description="Disease resistance R13L4/SHOC-2-like LRR" evidence="11">
    <location>
        <begin position="546"/>
        <end position="895"/>
    </location>
</feature>
<dbReference type="SUPFAM" id="SSF52540">
    <property type="entry name" value="P-loop containing nucleoside triphosphate hydrolases"/>
    <property type="match status" value="1"/>
</dbReference>
<dbReference type="Gene3D" id="1.20.5.4130">
    <property type="match status" value="1"/>
</dbReference>
<dbReference type="Gene3D" id="1.10.8.430">
    <property type="entry name" value="Helical domain of apoptotic protease-activating factors"/>
    <property type="match status" value="1"/>
</dbReference>
<keyword evidence="2" id="KW-0433">Leucine-rich repeat</keyword>
<dbReference type="Gramene" id="OBART08G22280.1">
    <property type="protein sequence ID" value="OBART08G22280.1"/>
    <property type="gene ID" value="OBART08G22280"/>
</dbReference>
<dbReference type="Pfam" id="PF18052">
    <property type="entry name" value="Rx_N"/>
    <property type="match status" value="1"/>
</dbReference>
<evidence type="ECO:0000259" key="8">
    <source>
        <dbReference type="Pfam" id="PF00931"/>
    </source>
</evidence>
<dbReference type="eggNOG" id="KOG4658">
    <property type="taxonomic scope" value="Eukaryota"/>
</dbReference>
<evidence type="ECO:0000256" key="4">
    <source>
        <dbReference type="ARBA" id="ARBA00022741"/>
    </source>
</evidence>
<feature type="domain" description="Disease resistance N-terminal" evidence="9">
    <location>
        <begin position="10"/>
        <end position="94"/>
    </location>
</feature>
<evidence type="ECO:0000313" key="13">
    <source>
        <dbReference type="Proteomes" id="UP000026960"/>
    </source>
</evidence>
<dbReference type="PaxDb" id="65489-OBART08G22280.1"/>
<dbReference type="FunFam" id="1.10.8.430:FF:000003">
    <property type="entry name" value="Probable disease resistance protein At5g66910"/>
    <property type="match status" value="1"/>
</dbReference>
<name>A0A0D3H2S2_9ORYZ</name>
<dbReference type="InterPro" id="IPR002182">
    <property type="entry name" value="NB-ARC"/>
</dbReference>
<keyword evidence="3" id="KW-0677">Repeat</keyword>